<evidence type="ECO:0000256" key="1">
    <source>
        <dbReference type="SAM" id="MobiDB-lite"/>
    </source>
</evidence>
<feature type="chain" id="PRO_5046964038" evidence="2">
    <location>
        <begin position="21"/>
        <end position="533"/>
    </location>
</feature>
<feature type="compositionally biased region" description="Low complexity" evidence="1">
    <location>
        <begin position="250"/>
        <end position="271"/>
    </location>
</feature>
<dbReference type="Proteomes" id="UP001189429">
    <property type="component" value="Unassembled WGS sequence"/>
</dbReference>
<dbReference type="EMBL" id="CAUYUJ010005636">
    <property type="protein sequence ID" value="CAK0814425.1"/>
    <property type="molecule type" value="Genomic_DNA"/>
</dbReference>
<sequence>MASTHLVVSLVLTLSWPVRWLRHGSYFGAWAQAAASPATDAAAPASLLSTGLRLRVLLRSFSAAVRLPDWSMFCICALAAAALALVVRLEKFWVSQPLQFHDVAPSPCCGADDDLPFLSPLAMAVRGGAQPQQRASPGSLPPLALGGASGGSGIGGAGAAPPVAARALAPQINMVNASNTSKAPSLRRQAHEPAAPLRLPLGRRRQQLGLEALPEMQGTEDAEEELLEESPCRTPVLESPDPDVADDSSRQVSSSSGGGSSLADSLSTSASPRRVTGGDSAEREASRAAVKQEMQDIASQQTRSLAAAADCHQIHSAPPGGSSHEAPSARVFAQVINLPGTGSETEEGAEGHHDCAPAVAEPPRAREGAGQPDGARWAAFVAAAAESRHPGAPSDVDQQATDAESSLAAFVAAAADAGAPGALSNASSEGVEADSGGKAPEEAVAARSSLGPSPSMDSRGTCEESAEALQAPPADAAPLCGGGARQPPRGTVIGLLGPRPPARSSGRSVGRSGSDLRCRQYCKAAEDPPAMAK</sequence>
<proteinExistence type="predicted"/>
<feature type="region of interest" description="Disordered" evidence="1">
    <location>
        <begin position="179"/>
        <end position="308"/>
    </location>
</feature>
<keyword evidence="2" id="KW-0732">Signal</keyword>
<comment type="caution">
    <text evidence="3">The sequence shown here is derived from an EMBL/GenBank/DDBJ whole genome shotgun (WGS) entry which is preliminary data.</text>
</comment>
<feature type="compositionally biased region" description="Low complexity" evidence="1">
    <location>
        <begin position="502"/>
        <end position="513"/>
    </location>
</feature>
<feature type="signal peptide" evidence="2">
    <location>
        <begin position="1"/>
        <end position="20"/>
    </location>
</feature>
<name>A0ABN9R9G6_9DINO</name>
<feature type="region of interest" description="Disordered" evidence="1">
    <location>
        <begin position="418"/>
        <end position="533"/>
    </location>
</feature>
<reference evidence="3" key="1">
    <citation type="submission" date="2023-10" db="EMBL/GenBank/DDBJ databases">
        <authorList>
            <person name="Chen Y."/>
            <person name="Shah S."/>
            <person name="Dougan E. K."/>
            <person name="Thang M."/>
            <person name="Chan C."/>
        </authorList>
    </citation>
    <scope>NUCLEOTIDE SEQUENCE [LARGE SCALE GENOMIC DNA]</scope>
</reference>
<feature type="region of interest" description="Disordered" evidence="1">
    <location>
        <begin position="384"/>
        <end position="403"/>
    </location>
</feature>
<feature type="region of interest" description="Disordered" evidence="1">
    <location>
        <begin position="340"/>
        <end position="374"/>
    </location>
</feature>
<gene>
    <name evidence="3" type="ORF">PCOR1329_LOCUS18028</name>
</gene>
<evidence type="ECO:0000313" key="3">
    <source>
        <dbReference type="EMBL" id="CAK0814425.1"/>
    </source>
</evidence>
<evidence type="ECO:0000313" key="4">
    <source>
        <dbReference type="Proteomes" id="UP001189429"/>
    </source>
</evidence>
<protein>
    <submittedName>
        <fullName evidence="3">Uncharacterized protein</fullName>
    </submittedName>
</protein>
<organism evidence="3 4">
    <name type="scientific">Prorocentrum cordatum</name>
    <dbReference type="NCBI Taxonomy" id="2364126"/>
    <lineage>
        <taxon>Eukaryota</taxon>
        <taxon>Sar</taxon>
        <taxon>Alveolata</taxon>
        <taxon>Dinophyceae</taxon>
        <taxon>Prorocentrales</taxon>
        <taxon>Prorocentraceae</taxon>
        <taxon>Prorocentrum</taxon>
    </lineage>
</organism>
<feature type="compositionally biased region" description="Acidic residues" evidence="1">
    <location>
        <begin position="218"/>
        <end position="228"/>
    </location>
</feature>
<evidence type="ECO:0000256" key="2">
    <source>
        <dbReference type="SAM" id="SignalP"/>
    </source>
</evidence>
<keyword evidence="4" id="KW-1185">Reference proteome</keyword>
<feature type="compositionally biased region" description="Low complexity" evidence="1">
    <location>
        <begin position="467"/>
        <end position="478"/>
    </location>
</feature>
<feature type="non-terminal residue" evidence="3">
    <location>
        <position position="533"/>
    </location>
</feature>
<accession>A0ABN9R9G6</accession>